<evidence type="ECO:0000313" key="2">
    <source>
        <dbReference type="Proteomes" id="UP001057279"/>
    </source>
</evidence>
<gene>
    <name evidence="1" type="ORF">MJG53_005184</name>
</gene>
<dbReference type="EMBL" id="CM043028">
    <property type="protein sequence ID" value="KAI4587397.1"/>
    <property type="molecule type" value="Genomic_DNA"/>
</dbReference>
<organism evidence="1 2">
    <name type="scientific">Ovis ammon polii x Ovis aries</name>
    <dbReference type="NCBI Taxonomy" id="2918886"/>
    <lineage>
        <taxon>Eukaryota</taxon>
        <taxon>Metazoa</taxon>
        <taxon>Chordata</taxon>
        <taxon>Craniata</taxon>
        <taxon>Vertebrata</taxon>
        <taxon>Euteleostomi</taxon>
        <taxon>Mammalia</taxon>
        <taxon>Eutheria</taxon>
        <taxon>Laurasiatheria</taxon>
        <taxon>Artiodactyla</taxon>
        <taxon>Ruminantia</taxon>
        <taxon>Pecora</taxon>
        <taxon>Bovidae</taxon>
        <taxon>Caprinae</taxon>
        <taxon>Ovis</taxon>
    </lineage>
</organism>
<proteinExistence type="predicted"/>
<protein>
    <submittedName>
        <fullName evidence="1">Uncharacterized protein</fullName>
    </submittedName>
</protein>
<sequence>MAVTGSPGMEFETQGCLEILGFVPCVPGCGGWVAWGGSCIPSRLTPARATVAEKATLDLELLIVKNRLELQRLQDETLHTSLSQSRTVQPRSKLKSLPGAEHSRLRHPPRPLRAPGRPG</sequence>
<name>A0ACB9VC95_9CETA</name>
<reference evidence="1" key="1">
    <citation type="submission" date="2022-03" db="EMBL/GenBank/DDBJ databases">
        <title>Genomic analyses of argali, domestic sheep and their hybrids provide insights into chromosomal evolution, heterosis and genetic basis of agronomic traits.</title>
        <authorList>
            <person name="Li M."/>
        </authorList>
    </citation>
    <scope>NUCLEOTIDE SEQUENCE</scope>
    <source>
        <strain evidence="1">F1 hybrid</strain>
    </source>
</reference>
<keyword evidence="2" id="KW-1185">Reference proteome</keyword>
<comment type="caution">
    <text evidence="1">The sequence shown here is derived from an EMBL/GenBank/DDBJ whole genome shotgun (WGS) entry which is preliminary data.</text>
</comment>
<accession>A0ACB9VC95</accession>
<dbReference type="Proteomes" id="UP001057279">
    <property type="component" value="Linkage Group LG03"/>
</dbReference>
<evidence type="ECO:0000313" key="1">
    <source>
        <dbReference type="EMBL" id="KAI4587397.1"/>
    </source>
</evidence>